<reference evidence="10 11" key="1">
    <citation type="submission" date="2019-11" db="EMBL/GenBank/DDBJ databases">
        <title>Genome sequence of Deinococcus xianganensis Y35, AI-2 producing algicidal bacterium, isolated from lake water.</title>
        <authorList>
            <person name="Li Y."/>
        </authorList>
    </citation>
    <scope>NUCLEOTIDE SEQUENCE [LARGE SCALE GENOMIC DNA]</scope>
    <source>
        <strain evidence="10 11">Y35</strain>
    </source>
</reference>
<dbReference type="SUPFAM" id="SSF46894">
    <property type="entry name" value="C-terminal effector domain of the bipartite response regulators"/>
    <property type="match status" value="1"/>
</dbReference>
<proteinExistence type="predicted"/>
<dbReference type="Gene3D" id="1.10.10.10">
    <property type="entry name" value="Winged helix-like DNA-binding domain superfamily/Winged helix DNA-binding domain"/>
    <property type="match status" value="1"/>
</dbReference>
<keyword evidence="4 7" id="KW-0238">DNA-binding</keyword>
<keyword evidence="3" id="KW-0805">Transcription regulation</keyword>
<dbReference type="GO" id="GO:0005829">
    <property type="term" value="C:cytosol"/>
    <property type="evidence" value="ECO:0007669"/>
    <property type="project" value="TreeGrafter"/>
</dbReference>
<evidence type="ECO:0000313" key="11">
    <source>
        <dbReference type="Proteomes" id="UP000430519"/>
    </source>
</evidence>
<evidence type="ECO:0000256" key="2">
    <source>
        <dbReference type="ARBA" id="ARBA00023012"/>
    </source>
</evidence>
<dbReference type="Gene3D" id="6.10.250.690">
    <property type="match status" value="1"/>
</dbReference>
<dbReference type="CDD" id="cd00383">
    <property type="entry name" value="trans_reg_C"/>
    <property type="match status" value="1"/>
</dbReference>
<dbReference type="InterPro" id="IPR001867">
    <property type="entry name" value="OmpR/PhoB-type_DNA-bd"/>
</dbReference>
<dbReference type="PANTHER" id="PTHR48111">
    <property type="entry name" value="REGULATOR OF RPOS"/>
    <property type="match status" value="1"/>
</dbReference>
<keyword evidence="2" id="KW-0902">Two-component regulatory system</keyword>
<keyword evidence="1 6" id="KW-0597">Phosphoprotein</keyword>
<evidence type="ECO:0000256" key="4">
    <source>
        <dbReference type="ARBA" id="ARBA00023125"/>
    </source>
</evidence>
<dbReference type="PANTHER" id="PTHR48111:SF59">
    <property type="entry name" value="TRANSCRIPTIONAL REGULATORY PROTEIN BAER"/>
    <property type="match status" value="1"/>
</dbReference>
<evidence type="ECO:0000313" key="10">
    <source>
        <dbReference type="EMBL" id="MXV21929.1"/>
    </source>
</evidence>
<dbReference type="Pfam" id="PF00072">
    <property type="entry name" value="Response_reg"/>
    <property type="match status" value="1"/>
</dbReference>
<dbReference type="InterPro" id="IPR011006">
    <property type="entry name" value="CheY-like_superfamily"/>
</dbReference>
<name>A0A6I4YHR3_9DEIO</name>
<dbReference type="Gene3D" id="3.40.50.2300">
    <property type="match status" value="1"/>
</dbReference>
<dbReference type="FunFam" id="3.40.50.2300:FF:000001">
    <property type="entry name" value="DNA-binding response regulator PhoB"/>
    <property type="match status" value="1"/>
</dbReference>
<dbReference type="Proteomes" id="UP000430519">
    <property type="component" value="Unassembled WGS sequence"/>
</dbReference>
<dbReference type="InterPro" id="IPR001789">
    <property type="entry name" value="Sig_transdc_resp-reg_receiver"/>
</dbReference>
<protein>
    <submittedName>
        <fullName evidence="10">Response regulator</fullName>
    </submittedName>
</protein>
<evidence type="ECO:0000259" key="9">
    <source>
        <dbReference type="PROSITE" id="PS51755"/>
    </source>
</evidence>
<keyword evidence="5" id="KW-0804">Transcription</keyword>
<accession>A0A6I4YHR3</accession>
<dbReference type="SMART" id="SM00862">
    <property type="entry name" value="Trans_reg_C"/>
    <property type="match status" value="1"/>
</dbReference>
<evidence type="ECO:0000256" key="6">
    <source>
        <dbReference type="PROSITE-ProRule" id="PRU00169"/>
    </source>
</evidence>
<organism evidence="10 11">
    <name type="scientific">Deinococcus xianganensis</name>
    <dbReference type="NCBI Taxonomy" id="1507289"/>
    <lineage>
        <taxon>Bacteria</taxon>
        <taxon>Thermotogati</taxon>
        <taxon>Deinococcota</taxon>
        <taxon>Deinococci</taxon>
        <taxon>Deinococcales</taxon>
        <taxon>Deinococcaceae</taxon>
        <taxon>Deinococcus</taxon>
    </lineage>
</organism>
<evidence type="ECO:0000256" key="3">
    <source>
        <dbReference type="ARBA" id="ARBA00023015"/>
    </source>
</evidence>
<comment type="caution">
    <text evidence="10">The sequence shown here is derived from an EMBL/GenBank/DDBJ whole genome shotgun (WGS) entry which is preliminary data.</text>
</comment>
<feature type="domain" description="OmpR/PhoB-type" evidence="9">
    <location>
        <begin position="126"/>
        <end position="220"/>
    </location>
</feature>
<gene>
    <name evidence="10" type="ORF">GLX28_20110</name>
</gene>
<keyword evidence="11" id="KW-1185">Reference proteome</keyword>
<evidence type="ECO:0000256" key="1">
    <source>
        <dbReference type="ARBA" id="ARBA00022553"/>
    </source>
</evidence>
<dbReference type="RefSeq" id="WP_160982504.1">
    <property type="nucleotide sequence ID" value="NZ_WVHK01000151.1"/>
</dbReference>
<sequence length="225" mass="24748">MAQDASILIVEDDDEIAAALVAYLARAGYRPQRAADGPEALAAYHRERPDLLLLDVMLPGLSGFEVLQLVREDASTPVIILTARTYEADLLHGFRLGADDYVTKPFRPLEVVARVDAVLRRAAPHAGVLRGHGGLCLDPQRHDARLNGAALDLTPSEFILLRTLLRDPGRTFSRDRLAAHLTGEGASERAVDSHIKNLRRKLGPVHSIETVHGIGYRYAEDIKDR</sequence>
<dbReference type="InterPro" id="IPR039420">
    <property type="entry name" value="WalR-like"/>
</dbReference>
<feature type="DNA-binding region" description="OmpR/PhoB-type" evidence="7">
    <location>
        <begin position="126"/>
        <end position="220"/>
    </location>
</feature>
<dbReference type="GO" id="GO:0000976">
    <property type="term" value="F:transcription cis-regulatory region binding"/>
    <property type="evidence" value="ECO:0007669"/>
    <property type="project" value="TreeGrafter"/>
</dbReference>
<dbReference type="EMBL" id="WVHK01000151">
    <property type="protein sequence ID" value="MXV21929.1"/>
    <property type="molecule type" value="Genomic_DNA"/>
</dbReference>
<feature type="domain" description="Response regulatory" evidence="8">
    <location>
        <begin position="6"/>
        <end position="119"/>
    </location>
</feature>
<dbReference type="InterPro" id="IPR016032">
    <property type="entry name" value="Sig_transdc_resp-reg_C-effctor"/>
</dbReference>
<dbReference type="GO" id="GO:0032993">
    <property type="term" value="C:protein-DNA complex"/>
    <property type="evidence" value="ECO:0007669"/>
    <property type="project" value="TreeGrafter"/>
</dbReference>
<evidence type="ECO:0000256" key="7">
    <source>
        <dbReference type="PROSITE-ProRule" id="PRU01091"/>
    </source>
</evidence>
<dbReference type="InterPro" id="IPR036388">
    <property type="entry name" value="WH-like_DNA-bd_sf"/>
</dbReference>
<dbReference type="SMART" id="SM00448">
    <property type="entry name" value="REC"/>
    <property type="match status" value="1"/>
</dbReference>
<dbReference type="GO" id="GO:0006355">
    <property type="term" value="P:regulation of DNA-templated transcription"/>
    <property type="evidence" value="ECO:0007669"/>
    <property type="project" value="InterPro"/>
</dbReference>
<dbReference type="PROSITE" id="PS50110">
    <property type="entry name" value="RESPONSE_REGULATORY"/>
    <property type="match status" value="1"/>
</dbReference>
<dbReference type="CDD" id="cd17574">
    <property type="entry name" value="REC_OmpR"/>
    <property type="match status" value="1"/>
</dbReference>
<feature type="modified residue" description="4-aspartylphosphate" evidence="6">
    <location>
        <position position="55"/>
    </location>
</feature>
<evidence type="ECO:0000259" key="8">
    <source>
        <dbReference type="PROSITE" id="PS50110"/>
    </source>
</evidence>
<evidence type="ECO:0000256" key="5">
    <source>
        <dbReference type="ARBA" id="ARBA00023163"/>
    </source>
</evidence>
<dbReference type="GO" id="GO:0000156">
    <property type="term" value="F:phosphorelay response regulator activity"/>
    <property type="evidence" value="ECO:0007669"/>
    <property type="project" value="TreeGrafter"/>
</dbReference>
<dbReference type="SUPFAM" id="SSF52172">
    <property type="entry name" value="CheY-like"/>
    <property type="match status" value="1"/>
</dbReference>
<dbReference type="Pfam" id="PF00486">
    <property type="entry name" value="Trans_reg_C"/>
    <property type="match status" value="1"/>
</dbReference>
<dbReference type="PROSITE" id="PS51755">
    <property type="entry name" value="OMPR_PHOB"/>
    <property type="match status" value="1"/>
</dbReference>
<dbReference type="AlphaFoldDB" id="A0A6I4YHR3"/>